<evidence type="ECO:0000256" key="3">
    <source>
        <dbReference type="ARBA" id="ARBA00022525"/>
    </source>
</evidence>
<comment type="subcellular location">
    <subcellularLocation>
        <location evidence="1">Host cell</location>
    </subcellularLocation>
    <subcellularLocation>
        <location evidence="2">Secreted</location>
    </subcellularLocation>
</comment>
<reference evidence="6" key="1">
    <citation type="journal article" date="2010" name="Genome Biol.">
        <title>Genome sequence of the necrotrophic plant pathogen Pythium ultimum reveals original pathogenicity mechanisms and effector repertoire.</title>
        <authorList>
            <person name="Levesque C.A."/>
            <person name="Brouwer H."/>
            <person name="Cano L."/>
            <person name="Hamilton J.P."/>
            <person name="Holt C."/>
            <person name="Huitema E."/>
            <person name="Raffaele S."/>
            <person name="Robideau G.P."/>
            <person name="Thines M."/>
            <person name="Win J."/>
            <person name="Zerillo M.M."/>
            <person name="Beakes G.W."/>
            <person name="Boore J.L."/>
            <person name="Busam D."/>
            <person name="Dumas B."/>
            <person name="Ferriera S."/>
            <person name="Fuerstenberg S.I."/>
            <person name="Gachon C.M."/>
            <person name="Gaulin E."/>
            <person name="Govers F."/>
            <person name="Grenville-Briggs L."/>
            <person name="Horner N."/>
            <person name="Hostetler J."/>
            <person name="Jiang R.H."/>
            <person name="Johnson J."/>
            <person name="Krajaejun T."/>
            <person name="Lin H."/>
            <person name="Meijer H.J."/>
            <person name="Moore B."/>
            <person name="Morris P."/>
            <person name="Phuntmart V."/>
            <person name="Puiu D."/>
            <person name="Shetty J."/>
            <person name="Stajich J.E."/>
            <person name="Tripathy S."/>
            <person name="Wawra S."/>
            <person name="van West P."/>
            <person name="Whitty B.R."/>
            <person name="Coutinho P.M."/>
            <person name="Henrissat B."/>
            <person name="Martin F."/>
            <person name="Thomas P.D."/>
            <person name="Tyler B.M."/>
            <person name="De Vries R.P."/>
            <person name="Kamoun S."/>
            <person name="Yandell M."/>
            <person name="Tisserat N."/>
            <person name="Buell C.R."/>
        </authorList>
    </citation>
    <scope>NUCLEOTIDE SEQUENCE</scope>
    <source>
        <strain evidence="6">DAOM:BR144</strain>
    </source>
</reference>
<evidence type="ECO:0000256" key="2">
    <source>
        <dbReference type="ARBA" id="ARBA00004613"/>
    </source>
</evidence>
<dbReference type="EnsemblProtists" id="PYU1_T014776">
    <property type="protein sequence ID" value="PYU1_T014776"/>
    <property type="gene ID" value="PYU1_G014745"/>
</dbReference>
<keyword evidence="6" id="KW-1185">Reference proteome</keyword>
<evidence type="ECO:0000313" key="6">
    <source>
        <dbReference type="Proteomes" id="UP000019132"/>
    </source>
</evidence>
<evidence type="ECO:0000313" key="5">
    <source>
        <dbReference type="EnsemblProtists" id="PYU1_T014776"/>
    </source>
</evidence>
<dbReference type="Proteomes" id="UP000019132">
    <property type="component" value="Unassembled WGS sequence"/>
</dbReference>
<keyword evidence="3" id="KW-0964">Secreted</keyword>
<reference evidence="5" key="3">
    <citation type="submission" date="2015-02" db="UniProtKB">
        <authorList>
            <consortium name="EnsemblProtists"/>
        </authorList>
    </citation>
    <scope>IDENTIFICATION</scope>
    <source>
        <strain evidence="5">DAOM BR144</strain>
    </source>
</reference>
<reference evidence="6" key="2">
    <citation type="submission" date="2010-04" db="EMBL/GenBank/DDBJ databases">
        <authorList>
            <person name="Buell R."/>
            <person name="Hamilton J."/>
            <person name="Hostetler J."/>
        </authorList>
    </citation>
    <scope>NUCLEOTIDE SEQUENCE [LARGE SCALE GENOMIC DNA]</scope>
    <source>
        <strain evidence="6">DAOM:BR144</strain>
    </source>
</reference>
<sequence length="453" mass="50635">MLTLFCGIVGETESVFYVQCEETDFALSLNKKIKEENPNTLAKCDAILIKLYLTKQDGNPDGKWLAYKEGEDLLAALSKADASSDALRAKHLNSTLAMNRGSTLQDYFSGEHALKHNELHVLVEVPAGSLATGGYDAERRLSSIEEKLDAVYGKVVVNERKRYRHSGMTSMIGQSIIQQLGVTLFRRQWRSSTAHAPIEEFSWKSQYEVQMKDAYKDYLRHHLQDVLEKEHLCVHGDENGSNVLNAAIPGHSIDFTGRTDLLILDKDVEEFDEDASDLPGVRMAIEVKTDEEKCKKHSFQAISGLITLDVLAPTPVVVLLTNLTNYWRFYWVKENTVQNVILRQPSSAFQLIRATLPIGYSAPQIEDVIELEGLHVARKKLIIQPSGVEGEGPSAEGIRESIERYHDIASILGPDITMDHYGARDWPTSGSINATLQLDPIAHIPTMVSIYLD</sequence>
<dbReference type="InterPro" id="IPR045379">
    <property type="entry name" value="Crinkler_N"/>
</dbReference>
<evidence type="ECO:0000256" key="1">
    <source>
        <dbReference type="ARBA" id="ARBA00004340"/>
    </source>
</evidence>
<dbReference type="EMBL" id="GL376579">
    <property type="status" value="NOT_ANNOTATED_CDS"/>
    <property type="molecule type" value="Genomic_DNA"/>
</dbReference>
<organism evidence="5 6">
    <name type="scientific">Globisporangium ultimum (strain ATCC 200006 / CBS 805.95 / DAOM BR144)</name>
    <name type="common">Pythium ultimum</name>
    <dbReference type="NCBI Taxonomy" id="431595"/>
    <lineage>
        <taxon>Eukaryota</taxon>
        <taxon>Sar</taxon>
        <taxon>Stramenopiles</taxon>
        <taxon>Oomycota</taxon>
        <taxon>Peronosporomycetes</taxon>
        <taxon>Pythiales</taxon>
        <taxon>Pythiaceae</taxon>
        <taxon>Globisporangium</taxon>
    </lineage>
</organism>
<dbReference type="eggNOG" id="ENOG502QW1W">
    <property type="taxonomic scope" value="Eukaryota"/>
</dbReference>
<dbReference type="AlphaFoldDB" id="K3XC27"/>
<dbReference type="Pfam" id="PF20147">
    <property type="entry name" value="Crinkler"/>
    <property type="match status" value="1"/>
</dbReference>
<dbReference type="HOGENOM" id="CLU_054504_1_0_1"/>
<dbReference type="GO" id="GO:0043657">
    <property type="term" value="C:host cell"/>
    <property type="evidence" value="ECO:0007669"/>
    <property type="project" value="UniProtKB-SubCell"/>
</dbReference>
<proteinExistence type="predicted"/>
<dbReference type="VEuPathDB" id="FungiDB:PYU1_G014745"/>
<protein>
    <recommendedName>
        <fullName evidence="4">Crinkler effector protein N-terminal domain-containing protein</fullName>
    </recommendedName>
</protein>
<dbReference type="GO" id="GO:0005576">
    <property type="term" value="C:extracellular region"/>
    <property type="evidence" value="ECO:0007669"/>
    <property type="project" value="UniProtKB-SubCell"/>
</dbReference>
<feature type="domain" description="Crinkler effector protein N-terminal" evidence="4">
    <location>
        <begin position="2"/>
        <end position="124"/>
    </location>
</feature>
<name>K3XC27_GLOUD</name>
<evidence type="ECO:0000259" key="4">
    <source>
        <dbReference type="Pfam" id="PF20147"/>
    </source>
</evidence>
<accession>K3XC27</accession>
<dbReference type="InParanoid" id="K3XC27"/>